<dbReference type="Pfam" id="PF10150">
    <property type="entry name" value="RNase_E_G"/>
    <property type="match status" value="1"/>
</dbReference>
<dbReference type="PROSITE" id="PS50126">
    <property type="entry name" value="S1"/>
    <property type="match status" value="1"/>
</dbReference>
<keyword evidence="4" id="KW-0460">Magnesium</keyword>
<name>A0A372LIF4_9BACI</name>
<evidence type="ECO:0000256" key="3">
    <source>
        <dbReference type="ARBA" id="ARBA00022801"/>
    </source>
</evidence>
<dbReference type="PANTHER" id="PTHR30001:SF0">
    <property type="entry name" value="RIBONUCLEASE G"/>
    <property type="match status" value="1"/>
</dbReference>
<dbReference type="GO" id="GO:0004540">
    <property type="term" value="F:RNA nuclease activity"/>
    <property type="evidence" value="ECO:0007669"/>
    <property type="project" value="InterPro"/>
</dbReference>
<feature type="domain" description="S1 motif" evidence="6">
    <location>
        <begin position="38"/>
        <end position="121"/>
    </location>
</feature>
<proteinExistence type="predicted"/>
<dbReference type="PANTHER" id="PTHR30001">
    <property type="entry name" value="RIBONUCLEASE"/>
    <property type="match status" value="1"/>
</dbReference>
<evidence type="ECO:0000313" key="7">
    <source>
        <dbReference type="EMBL" id="RFU65859.1"/>
    </source>
</evidence>
<dbReference type="GO" id="GO:0046872">
    <property type="term" value="F:metal ion binding"/>
    <property type="evidence" value="ECO:0007669"/>
    <property type="project" value="UniProtKB-KW"/>
</dbReference>
<comment type="cofactor">
    <cofactor evidence="1">
        <name>Mg(2+)</name>
        <dbReference type="ChEBI" id="CHEBI:18420"/>
    </cofactor>
</comment>
<dbReference type="CDD" id="cd04453">
    <property type="entry name" value="S1_RNase_E"/>
    <property type="match status" value="1"/>
</dbReference>
<dbReference type="InterPro" id="IPR019307">
    <property type="entry name" value="RNA-bd_AU-1/RNase_E/G"/>
</dbReference>
<reference evidence="7 8" key="1">
    <citation type="submission" date="2018-08" db="EMBL/GenBank/DDBJ databases">
        <title>Bacillus chawlae sp. nov., Bacillus glennii sp. nov., and Bacillus saganii sp. nov. Isolated from the Vehicle Assembly Building at Kennedy Space Center where the Viking Spacecraft were Assembled.</title>
        <authorList>
            <person name="Seuylemezian A."/>
            <person name="Vaishampayan P."/>
        </authorList>
    </citation>
    <scope>NUCLEOTIDE SEQUENCE [LARGE SCALE GENOMIC DNA]</scope>
    <source>
        <strain evidence="7 8">V44-8</strain>
    </source>
</reference>
<dbReference type="InterPro" id="IPR004659">
    <property type="entry name" value="RNase_E/G"/>
</dbReference>
<keyword evidence="5" id="KW-0694">RNA-binding</keyword>
<protein>
    <submittedName>
        <fullName evidence="7">Ribonuclease E/G</fullName>
    </submittedName>
</protein>
<evidence type="ECO:0000256" key="2">
    <source>
        <dbReference type="ARBA" id="ARBA00022723"/>
    </source>
</evidence>
<dbReference type="RefSeq" id="WP_117322029.1">
    <property type="nucleotide sequence ID" value="NZ_QVTD01000003.1"/>
</dbReference>
<evidence type="ECO:0000256" key="5">
    <source>
        <dbReference type="ARBA" id="ARBA00022884"/>
    </source>
</evidence>
<dbReference type="AlphaFoldDB" id="A0A372LIF4"/>
<dbReference type="SMART" id="SM00316">
    <property type="entry name" value="S1"/>
    <property type="match status" value="1"/>
</dbReference>
<dbReference type="GO" id="GO:0016787">
    <property type="term" value="F:hydrolase activity"/>
    <property type="evidence" value="ECO:0007669"/>
    <property type="project" value="UniProtKB-KW"/>
</dbReference>
<accession>A0A372LIF4</accession>
<evidence type="ECO:0000256" key="1">
    <source>
        <dbReference type="ARBA" id="ARBA00001946"/>
    </source>
</evidence>
<dbReference type="OrthoDB" id="9804278at2"/>
<dbReference type="InterPro" id="IPR003029">
    <property type="entry name" value="S1_domain"/>
</dbReference>
<comment type="caution">
    <text evidence="7">The sequence shown here is derived from an EMBL/GenBank/DDBJ whole genome shotgun (WGS) entry which is preliminary data.</text>
</comment>
<dbReference type="SUPFAM" id="SSF50249">
    <property type="entry name" value="Nucleic acid-binding proteins"/>
    <property type="match status" value="1"/>
</dbReference>
<keyword evidence="8" id="KW-1185">Reference proteome</keyword>
<dbReference type="Proteomes" id="UP000262939">
    <property type="component" value="Unassembled WGS sequence"/>
</dbReference>
<evidence type="ECO:0000259" key="6">
    <source>
        <dbReference type="PROSITE" id="PS50126"/>
    </source>
</evidence>
<dbReference type="GO" id="GO:0006364">
    <property type="term" value="P:rRNA processing"/>
    <property type="evidence" value="ECO:0007669"/>
    <property type="project" value="TreeGrafter"/>
</dbReference>
<dbReference type="EMBL" id="QVTD01000003">
    <property type="protein sequence ID" value="RFU65859.1"/>
    <property type="molecule type" value="Genomic_DNA"/>
</dbReference>
<evidence type="ECO:0000313" key="8">
    <source>
        <dbReference type="Proteomes" id="UP000262939"/>
    </source>
</evidence>
<dbReference type="GO" id="GO:0003723">
    <property type="term" value="F:RNA binding"/>
    <property type="evidence" value="ECO:0007669"/>
    <property type="project" value="UniProtKB-KW"/>
</dbReference>
<dbReference type="GO" id="GO:0005737">
    <property type="term" value="C:cytoplasm"/>
    <property type="evidence" value="ECO:0007669"/>
    <property type="project" value="TreeGrafter"/>
</dbReference>
<dbReference type="Gene3D" id="2.40.50.140">
    <property type="entry name" value="Nucleic acid-binding proteins"/>
    <property type="match status" value="1"/>
</dbReference>
<dbReference type="NCBIfam" id="TIGR00757">
    <property type="entry name" value="RNaseEG"/>
    <property type="match status" value="1"/>
</dbReference>
<sequence>MKKIIVNMATREKRFAVLENNKLVKLEVVPPSQESLVGNIYLGKVTKVLPGMDAVFIDFGQKKNGFLHRDQLPSFQSGNPVEEGPIGKYVRQGEKLLVQVTRDETAGKGAKLTGLVELSMEYLVYIYGIDYVGVSKKFKDPHSQQNWRDAAFKHKRTDEGLIIRTSMENQGLEIFLKQLNTLRETYADIHRRSAALKSPGLLYSKDTFLERVQTEIKPEETGEVIIDDFAGFKQLEEWLSVRQGPWKAVYYKGRENIFSKEKIEPQLDRTFKKIVWLDNGGYLIIEETEALTVIDVNTGKYTGKAEKEQTALQTNLQAASVAANQIRLRNIGGIIVIDFINMKDSRHKRAIIEAIIEETKHDENRTTVVGFTELGILQLTRKKTSPSLSEKLQKTCPCCDGTGSIDSPETIAFRLEREMMEHRNRDEEAVWIEISEAAAEVLLGEGDAYRPALEAAIGMKIFITYPVGLHNPYTIKRFGSIEEITMALHRH</sequence>
<dbReference type="Gene3D" id="3.40.1260.20">
    <property type="entry name" value="Ribonuclease E, catalytic domain"/>
    <property type="match status" value="1"/>
</dbReference>
<gene>
    <name evidence="7" type="ORF">D0466_08330</name>
</gene>
<dbReference type="InterPro" id="IPR012340">
    <property type="entry name" value="NA-bd_OB-fold"/>
</dbReference>
<keyword evidence="2" id="KW-0479">Metal-binding</keyword>
<organism evidence="7 8">
    <name type="scientific">Peribacillus glennii</name>
    <dbReference type="NCBI Taxonomy" id="2303991"/>
    <lineage>
        <taxon>Bacteria</taxon>
        <taxon>Bacillati</taxon>
        <taxon>Bacillota</taxon>
        <taxon>Bacilli</taxon>
        <taxon>Bacillales</taxon>
        <taxon>Bacillaceae</taxon>
        <taxon>Peribacillus</taxon>
    </lineage>
</organism>
<keyword evidence="3" id="KW-0378">Hydrolase</keyword>
<evidence type="ECO:0000256" key="4">
    <source>
        <dbReference type="ARBA" id="ARBA00022842"/>
    </source>
</evidence>